<evidence type="ECO:0000313" key="11">
    <source>
        <dbReference type="Proteomes" id="UP000744555"/>
    </source>
</evidence>
<dbReference type="InterPro" id="IPR020013">
    <property type="entry name" value="Flagellar_FlgE/F/G"/>
</dbReference>
<dbReference type="Pfam" id="PF07559">
    <property type="entry name" value="FlgE_D2"/>
    <property type="match status" value="1"/>
</dbReference>
<keyword evidence="10" id="KW-0969">Cilium</keyword>
<evidence type="ECO:0000259" key="7">
    <source>
        <dbReference type="Pfam" id="PF06429"/>
    </source>
</evidence>
<dbReference type="EMBL" id="LZEU01000001">
    <property type="protein sequence ID" value="MBC9250401.1"/>
    <property type="molecule type" value="Genomic_DNA"/>
</dbReference>
<dbReference type="PANTHER" id="PTHR30435">
    <property type="entry name" value="FLAGELLAR PROTEIN"/>
    <property type="match status" value="1"/>
</dbReference>
<dbReference type="NCBIfam" id="TIGR03506">
    <property type="entry name" value="FlgEFG_subfam"/>
    <property type="match status" value="1"/>
</dbReference>
<proteinExistence type="inferred from homology"/>
<dbReference type="InterPro" id="IPR001444">
    <property type="entry name" value="Flag_bb_rod_N"/>
</dbReference>
<accession>A0ABR7RYL7</accession>
<comment type="caution">
    <text evidence="10">The sequence shown here is derived from an EMBL/GenBank/DDBJ whole genome shotgun (WGS) entry which is preliminary data.</text>
</comment>
<dbReference type="Pfam" id="PF22692">
    <property type="entry name" value="LlgE_F_G_D1"/>
    <property type="match status" value="1"/>
</dbReference>
<dbReference type="InterPro" id="IPR011491">
    <property type="entry name" value="FlgE_D2"/>
</dbReference>
<keyword evidence="4 5" id="KW-0975">Bacterial flagellum</keyword>
<dbReference type="InterPro" id="IPR010930">
    <property type="entry name" value="Flg_bb/hook_C_dom"/>
</dbReference>
<keyword evidence="10" id="KW-0966">Cell projection</keyword>
<evidence type="ECO:0000259" key="9">
    <source>
        <dbReference type="Pfam" id="PF22692"/>
    </source>
</evidence>
<name>A0ABR7RYL7_AQUAC</name>
<evidence type="ECO:0000256" key="1">
    <source>
        <dbReference type="ARBA" id="ARBA00004117"/>
    </source>
</evidence>
<comment type="subcellular location">
    <subcellularLocation>
        <location evidence="1 5">Bacterial flagellum basal body</location>
    </subcellularLocation>
</comment>
<dbReference type="PANTHER" id="PTHR30435:SF1">
    <property type="entry name" value="FLAGELLAR HOOK PROTEIN FLGE"/>
    <property type="match status" value="1"/>
</dbReference>
<comment type="similarity">
    <text evidence="2 5">Belongs to the flagella basal body rod proteins family.</text>
</comment>
<evidence type="ECO:0000256" key="3">
    <source>
        <dbReference type="ARBA" id="ARBA00019015"/>
    </source>
</evidence>
<reference evidence="10 11" key="1">
    <citation type="submission" date="2016-06" db="EMBL/GenBank/DDBJ databases">
        <authorList>
            <person name="Ramos C."/>
            <person name="Pintado A."/>
            <person name="Crespo-Gomez J.I."/>
        </authorList>
    </citation>
    <scope>NUCLEOTIDE SEQUENCE [LARGE SCALE GENOMIC DNA]</scope>
    <source>
        <strain evidence="10 11">AVO110</strain>
    </source>
</reference>
<dbReference type="Gene3D" id="2.60.98.20">
    <property type="entry name" value="Flagellar hook protein FlgE"/>
    <property type="match status" value="1"/>
</dbReference>
<keyword evidence="11" id="KW-1185">Reference proteome</keyword>
<feature type="domain" description="Flagellar hook protein FlgE D2" evidence="8">
    <location>
        <begin position="161"/>
        <end position="316"/>
    </location>
</feature>
<feature type="domain" description="Flagellar basal-body/hook protein C-terminal" evidence="7">
    <location>
        <begin position="389"/>
        <end position="434"/>
    </location>
</feature>
<evidence type="ECO:0000256" key="4">
    <source>
        <dbReference type="ARBA" id="ARBA00023143"/>
    </source>
</evidence>
<gene>
    <name evidence="10" type="ORF">A9179_08970</name>
</gene>
<organism evidence="10 11">
    <name type="scientific">Aquipseudomonas alcaligenes</name>
    <name type="common">Pseudomonas alcaligenes</name>
    <dbReference type="NCBI Taxonomy" id="43263"/>
    <lineage>
        <taxon>Bacteria</taxon>
        <taxon>Pseudomonadati</taxon>
        <taxon>Pseudomonadota</taxon>
        <taxon>Gammaproteobacteria</taxon>
        <taxon>Pseudomonadales</taxon>
        <taxon>Pseudomonadaceae</taxon>
        <taxon>Aquipseudomonas</taxon>
    </lineage>
</organism>
<sequence length="435" mass="45669">MSFNIGLSGLRAATSDLNVTGNNIANAGTAGFKQSRAEFADVYAASVLGTGSNPQGSGVLLSDVSQLFNQGNINYTQNALDLAINGNGFFVTSNNGEVSYTRAGYFGTDRDGYMVNNFGYKLQGYAVDANGNLQNGVVSDIQIQTASQSPKATENITQTFNLNSTNTVPTTTPFDPTDPTTYNSSTSTNIYDTQGNAHVFTQYFVKTAANTWTMNVLVDGRNPNDPTLTTPYTANVGFTTAGQLDLTTLSSPDLTVNADGTISMTNWTPAAPDSSVPPVWSSNGATAAAAGVTLDLRNSTQFSSSFAVSAVSQDGYTTGELSGLEIDDTGVIFARYTNGQSLVQGQVVLANFANVQGLTPVGKTAWVQSFQSGEPVVGTPRSGTLGALQAGALEDSNVELSDQLVNLIVAQRNYQANAKTIETESAITQTIINLR</sequence>
<dbReference type="Pfam" id="PF06429">
    <property type="entry name" value="Flg_bbr_C"/>
    <property type="match status" value="1"/>
</dbReference>
<evidence type="ECO:0000313" key="10">
    <source>
        <dbReference type="EMBL" id="MBC9250401.1"/>
    </source>
</evidence>
<dbReference type="InterPro" id="IPR037058">
    <property type="entry name" value="Falgellar_hook_FlgE_sf"/>
</dbReference>
<dbReference type="Pfam" id="PF00460">
    <property type="entry name" value="Flg_bb_rod"/>
    <property type="match status" value="1"/>
</dbReference>
<feature type="domain" description="Flagellar hook protein FlgE/F/G-like D1" evidence="9">
    <location>
        <begin position="83"/>
        <end position="148"/>
    </location>
</feature>
<dbReference type="NCBIfam" id="NF004238">
    <property type="entry name" value="PRK05682.1-1"/>
    <property type="match status" value="1"/>
</dbReference>
<dbReference type="RefSeq" id="WP_187805498.1">
    <property type="nucleotide sequence ID" value="NZ_LZEU01000001.1"/>
</dbReference>
<keyword evidence="10" id="KW-0282">Flagellum</keyword>
<comment type="function">
    <text evidence="5">A flexible structure which links the flagellar filament to the drive apparatus in the basal body.</text>
</comment>
<dbReference type="Proteomes" id="UP000744555">
    <property type="component" value="Unassembled WGS sequence"/>
</dbReference>
<protein>
    <recommendedName>
        <fullName evidence="3 5">Flagellar hook protein FlgE</fullName>
    </recommendedName>
</protein>
<dbReference type="InterPro" id="IPR053967">
    <property type="entry name" value="LlgE_F_G-like_D1"/>
</dbReference>
<dbReference type="SUPFAM" id="SSF117143">
    <property type="entry name" value="Flagellar hook protein flgE"/>
    <property type="match status" value="1"/>
</dbReference>
<evidence type="ECO:0000256" key="5">
    <source>
        <dbReference type="RuleBase" id="RU362116"/>
    </source>
</evidence>
<feature type="domain" description="Flagellar basal body rod protein N-terminal" evidence="6">
    <location>
        <begin position="4"/>
        <end position="33"/>
    </location>
</feature>
<evidence type="ECO:0000259" key="8">
    <source>
        <dbReference type="Pfam" id="PF07559"/>
    </source>
</evidence>
<evidence type="ECO:0000256" key="2">
    <source>
        <dbReference type="ARBA" id="ARBA00009677"/>
    </source>
</evidence>
<evidence type="ECO:0000259" key="6">
    <source>
        <dbReference type="Pfam" id="PF00460"/>
    </source>
</evidence>
<dbReference type="InterPro" id="IPR037925">
    <property type="entry name" value="FlgE/F/G-like"/>
</dbReference>